<evidence type="ECO:0000256" key="1">
    <source>
        <dbReference type="SAM" id="Phobius"/>
    </source>
</evidence>
<evidence type="ECO:0000313" key="2">
    <source>
        <dbReference type="EMBL" id="TMR27723.1"/>
    </source>
</evidence>
<organism evidence="2 3">
    <name type="scientific">Actinomadura geliboluensis</name>
    <dbReference type="NCBI Taxonomy" id="882440"/>
    <lineage>
        <taxon>Bacteria</taxon>
        <taxon>Bacillati</taxon>
        <taxon>Actinomycetota</taxon>
        <taxon>Actinomycetes</taxon>
        <taxon>Streptosporangiales</taxon>
        <taxon>Thermomonosporaceae</taxon>
        <taxon>Actinomadura</taxon>
    </lineage>
</organism>
<dbReference type="InterPro" id="IPR046264">
    <property type="entry name" value="DUF6297"/>
</dbReference>
<dbReference type="EMBL" id="VCKZ01000474">
    <property type="protein sequence ID" value="TMR27723.1"/>
    <property type="molecule type" value="Genomic_DNA"/>
</dbReference>
<reference evidence="2 3" key="1">
    <citation type="submission" date="2019-05" db="EMBL/GenBank/DDBJ databases">
        <title>Draft genome sequence of Actinomadura geliboluensis A8036.</title>
        <authorList>
            <person name="Saricaoglu S."/>
            <person name="Isik K."/>
        </authorList>
    </citation>
    <scope>NUCLEOTIDE SEQUENCE [LARGE SCALE GENOMIC DNA]</scope>
    <source>
        <strain evidence="2 3">A8036</strain>
    </source>
</reference>
<keyword evidence="3" id="KW-1185">Reference proteome</keyword>
<dbReference type="AlphaFoldDB" id="A0A5S4G3Z0"/>
<feature type="transmembrane region" description="Helical" evidence="1">
    <location>
        <begin position="81"/>
        <end position="105"/>
    </location>
</feature>
<dbReference type="OrthoDB" id="3381192at2"/>
<dbReference type="Proteomes" id="UP000305238">
    <property type="component" value="Unassembled WGS sequence"/>
</dbReference>
<keyword evidence="1" id="KW-1133">Transmembrane helix</keyword>
<name>A0A5S4G3Z0_9ACTN</name>
<evidence type="ECO:0000313" key="3">
    <source>
        <dbReference type="Proteomes" id="UP000305238"/>
    </source>
</evidence>
<keyword evidence="1" id="KW-0812">Transmembrane</keyword>
<accession>A0A5S4G3Z0</accession>
<keyword evidence="1" id="KW-0472">Membrane</keyword>
<gene>
    <name evidence="2" type="ORF">ETD96_38870</name>
</gene>
<feature type="transmembrane region" description="Helical" evidence="1">
    <location>
        <begin position="401"/>
        <end position="422"/>
    </location>
</feature>
<protein>
    <submittedName>
        <fullName evidence="2">Uncharacterized protein</fullName>
    </submittedName>
</protein>
<comment type="caution">
    <text evidence="2">The sequence shown here is derived from an EMBL/GenBank/DDBJ whole genome shotgun (WGS) entry which is preliminary data.</text>
</comment>
<feature type="transmembrane region" description="Helical" evidence="1">
    <location>
        <begin position="189"/>
        <end position="206"/>
    </location>
</feature>
<feature type="transmembrane region" description="Helical" evidence="1">
    <location>
        <begin position="126"/>
        <end position="152"/>
    </location>
</feature>
<feature type="transmembrane region" description="Helical" evidence="1">
    <location>
        <begin position="218"/>
        <end position="238"/>
    </location>
</feature>
<feature type="transmembrane region" description="Helical" evidence="1">
    <location>
        <begin position="28"/>
        <end position="51"/>
    </location>
</feature>
<dbReference type="RefSeq" id="WP_138641493.1">
    <property type="nucleotide sequence ID" value="NZ_VCKZ01000474.1"/>
</dbReference>
<dbReference type="Pfam" id="PF19814">
    <property type="entry name" value="DUF6297"/>
    <property type="match status" value="1"/>
</dbReference>
<proteinExistence type="predicted"/>
<feature type="transmembrane region" description="Helical" evidence="1">
    <location>
        <begin position="329"/>
        <end position="352"/>
    </location>
</feature>
<feature type="transmembrane region" description="Helical" evidence="1">
    <location>
        <begin position="158"/>
        <end position="177"/>
    </location>
</feature>
<sequence length="472" mass="49056">MTVADVRETVPRAGELRRRVRSRKPRHSLTATLSLLFERALYLAVLGGLVWEVVHDGLRRIDQGDVASSSPGTSVIRLTSAIIAVLCVALLARALLAFGPLYAGAASRTWLLSTPVDRGRLLVGHFAAAVAIGTAACAAIGMAFLLTAGLAVPFAPWLVLWAAIGTIETCLCVLAQARLRSVRGVQRGLGVVSYALAIVAVAIPVLQPGYLLTGLETAGTVVYTTCAVVLVAGTAVAIHTARRGLDTLTLGAVSSGVELATATQVSVLSLDFTFFWSIVLERRARTIARVRPAAIKGSRSIALVRADLARVLRTRTGLFVWAALMPVPYAAHVIGLTLLLPAVHLVAAFLAVDRLAGGLRFVSHSPSIRRALGGSDRSLMLAHLVVPATGAVVWSSVTAALISGISVLAAAISAVGAVLVAYRIATRPPTDYGGSLVDFGVFGPTPVGLILQLARGPALLAVLCLVQTALAG</sequence>